<evidence type="ECO:0000256" key="1">
    <source>
        <dbReference type="ARBA" id="ARBA00022617"/>
    </source>
</evidence>
<sequence>MNSNTILSTFVLCGVFGLSACSGSAEKASAERGEALFNDPGLGGSVNAFSCANCHPGGEGLAGVAETIDPALTINRCITGPLEGTAIDTGSADMKSLVLYLESLEAVPVTD</sequence>
<evidence type="ECO:0000259" key="5">
    <source>
        <dbReference type="PROSITE" id="PS51007"/>
    </source>
</evidence>
<evidence type="ECO:0000313" key="6">
    <source>
        <dbReference type="EMBL" id="MBF0636739.1"/>
    </source>
</evidence>
<evidence type="ECO:0000256" key="4">
    <source>
        <dbReference type="PROSITE-ProRule" id="PRU00433"/>
    </source>
</evidence>
<keyword evidence="7" id="KW-1185">Reference proteome</keyword>
<evidence type="ECO:0000313" key="7">
    <source>
        <dbReference type="Proteomes" id="UP000619838"/>
    </source>
</evidence>
<evidence type="ECO:0000256" key="3">
    <source>
        <dbReference type="ARBA" id="ARBA00023004"/>
    </source>
</evidence>
<dbReference type="SUPFAM" id="SSF46626">
    <property type="entry name" value="Cytochrome c"/>
    <property type="match status" value="1"/>
</dbReference>
<dbReference type="Gene3D" id="1.10.760.10">
    <property type="entry name" value="Cytochrome c-like domain"/>
    <property type="match status" value="1"/>
</dbReference>
<name>A0ABR9XRX2_9CHLB</name>
<dbReference type="EMBL" id="JADGII010000008">
    <property type="protein sequence ID" value="MBF0636739.1"/>
    <property type="molecule type" value="Genomic_DNA"/>
</dbReference>
<keyword evidence="3 4" id="KW-0408">Iron</keyword>
<keyword evidence="1 4" id="KW-0349">Heme</keyword>
<reference evidence="6 7" key="1">
    <citation type="journal article" date="2020" name="Microorganisms">
        <title>Simultaneous Genome Sequencing of Prosthecochloris ethylica and Desulfuromonas acetoxidans within a Syntrophic Mixture Reveals Unique Pili and Protein Interactions.</title>
        <authorList>
            <person name="Kyndt J.A."/>
            <person name="Van Beeumen J.J."/>
            <person name="Meyer T.E."/>
        </authorList>
    </citation>
    <scope>NUCLEOTIDE SEQUENCE [LARGE SCALE GENOMIC DNA]</scope>
    <source>
        <strain evidence="6 7">N3</strain>
    </source>
</reference>
<organism evidence="6 7">
    <name type="scientific">Prosthecochloris ethylica</name>
    <dbReference type="NCBI Taxonomy" id="2743976"/>
    <lineage>
        <taxon>Bacteria</taxon>
        <taxon>Pseudomonadati</taxon>
        <taxon>Chlorobiota</taxon>
        <taxon>Chlorobiia</taxon>
        <taxon>Chlorobiales</taxon>
        <taxon>Chlorobiaceae</taxon>
        <taxon>Prosthecochloris</taxon>
    </lineage>
</organism>
<accession>A0ABR9XRX2</accession>
<dbReference type="Proteomes" id="UP000619838">
    <property type="component" value="Unassembled WGS sequence"/>
</dbReference>
<comment type="caution">
    <text evidence="6">The sequence shown here is derived from an EMBL/GenBank/DDBJ whole genome shotgun (WGS) entry which is preliminary data.</text>
</comment>
<feature type="domain" description="Cytochrome c" evidence="5">
    <location>
        <begin position="28"/>
        <end position="111"/>
    </location>
</feature>
<dbReference type="InterPro" id="IPR036909">
    <property type="entry name" value="Cyt_c-like_dom_sf"/>
</dbReference>
<gene>
    <name evidence="6" type="ORF">INT08_06060</name>
</gene>
<dbReference type="RefSeq" id="WP_114607292.1">
    <property type="nucleotide sequence ID" value="NZ_JABVZQ010000018.1"/>
</dbReference>
<dbReference type="PROSITE" id="PS51007">
    <property type="entry name" value="CYTC"/>
    <property type="match status" value="1"/>
</dbReference>
<keyword evidence="2 4" id="KW-0479">Metal-binding</keyword>
<proteinExistence type="predicted"/>
<protein>
    <recommendedName>
        <fullName evidence="5">Cytochrome c domain-containing protein</fullName>
    </recommendedName>
</protein>
<dbReference type="InterPro" id="IPR009056">
    <property type="entry name" value="Cyt_c-like_dom"/>
</dbReference>
<evidence type="ECO:0000256" key="2">
    <source>
        <dbReference type="ARBA" id="ARBA00022723"/>
    </source>
</evidence>